<keyword evidence="1 3" id="KW-0378">Hydrolase</keyword>
<proteinExistence type="predicted"/>
<dbReference type="PANTHER" id="PTHR48081">
    <property type="entry name" value="AB HYDROLASE SUPERFAMILY PROTEIN C4A8.06C"/>
    <property type="match status" value="1"/>
</dbReference>
<gene>
    <name evidence="3" type="ORF">IAA28_03945</name>
</gene>
<dbReference type="Gene3D" id="3.40.50.1820">
    <property type="entry name" value="alpha/beta hydrolase"/>
    <property type="match status" value="1"/>
</dbReference>
<comment type="caution">
    <text evidence="3">The sequence shown here is derived from an EMBL/GenBank/DDBJ whole genome shotgun (WGS) entry which is preliminary data.</text>
</comment>
<dbReference type="InterPro" id="IPR029058">
    <property type="entry name" value="AB_hydrolase_fold"/>
</dbReference>
<evidence type="ECO:0000256" key="1">
    <source>
        <dbReference type="ARBA" id="ARBA00022801"/>
    </source>
</evidence>
<evidence type="ECO:0000313" key="3">
    <source>
        <dbReference type="EMBL" id="HIX51941.1"/>
    </source>
</evidence>
<accession>A0A9D2AWQ6</accession>
<reference evidence="3" key="1">
    <citation type="journal article" date="2021" name="PeerJ">
        <title>Extensive microbial diversity within the chicken gut microbiome revealed by metagenomics and culture.</title>
        <authorList>
            <person name="Gilroy R."/>
            <person name="Ravi A."/>
            <person name="Getino M."/>
            <person name="Pursley I."/>
            <person name="Horton D.L."/>
            <person name="Alikhan N.F."/>
            <person name="Baker D."/>
            <person name="Gharbi K."/>
            <person name="Hall N."/>
            <person name="Watson M."/>
            <person name="Adriaenssens E.M."/>
            <person name="Foster-Nyarko E."/>
            <person name="Jarju S."/>
            <person name="Secka A."/>
            <person name="Antonio M."/>
            <person name="Oren A."/>
            <person name="Chaudhuri R.R."/>
            <person name="La Ragione R."/>
            <person name="Hildebrand F."/>
            <person name="Pallen M.J."/>
        </authorList>
    </citation>
    <scope>NUCLEOTIDE SEQUENCE</scope>
    <source>
        <strain evidence="3">ChiGjej4B4-12881</strain>
    </source>
</reference>
<dbReference type="Proteomes" id="UP000886780">
    <property type="component" value="Unassembled WGS sequence"/>
</dbReference>
<sequence>MKKVINPGFAKKTINLIDNIVYSHQKDLDGNPMELKMSIMIQNGNSEMRLAAGEDDPKEDHSPKPALVWIPGGGWRGTDKNMMLGEMSEFARAGYVVASIYYRSSAEGHFPDQLIDVKTAIRFLRANAAKYEIDPERIGVFGRSAGGHLAAFAAMNTEDGCQGTEYKEYSDKVQACCNMFGPTDIVANMEIEEKKFADPKFRWHSVEETHGGALLGGDPATMKERAKDASPVNFVNPGMCPMQILHGNSDPIVPIEASSDILYQKICDAGLEDRADYYVVEHAGHGTREFFQDSVKELMISFFDKHLKN</sequence>
<dbReference type="InterPro" id="IPR050300">
    <property type="entry name" value="GDXG_lipolytic_enzyme"/>
</dbReference>
<protein>
    <submittedName>
        <fullName evidence="3">Alpha/beta hydrolase</fullName>
    </submittedName>
</protein>
<organism evidence="3 4">
    <name type="scientific">Candidatus Lachnoclostridium stercoripullorum</name>
    <dbReference type="NCBI Taxonomy" id="2838635"/>
    <lineage>
        <taxon>Bacteria</taxon>
        <taxon>Bacillati</taxon>
        <taxon>Bacillota</taxon>
        <taxon>Clostridia</taxon>
        <taxon>Lachnospirales</taxon>
        <taxon>Lachnospiraceae</taxon>
    </lineage>
</organism>
<dbReference type="SUPFAM" id="SSF53474">
    <property type="entry name" value="alpha/beta-Hydrolases"/>
    <property type="match status" value="1"/>
</dbReference>
<dbReference type="EMBL" id="DXEU01000067">
    <property type="protein sequence ID" value="HIX51941.1"/>
    <property type="molecule type" value="Genomic_DNA"/>
</dbReference>
<feature type="domain" description="BD-FAE-like" evidence="2">
    <location>
        <begin position="57"/>
        <end position="260"/>
    </location>
</feature>
<dbReference type="InterPro" id="IPR049492">
    <property type="entry name" value="BD-FAE-like_dom"/>
</dbReference>
<dbReference type="Pfam" id="PF20434">
    <property type="entry name" value="BD-FAE"/>
    <property type="match status" value="1"/>
</dbReference>
<evidence type="ECO:0000259" key="2">
    <source>
        <dbReference type="Pfam" id="PF20434"/>
    </source>
</evidence>
<dbReference type="AlphaFoldDB" id="A0A9D2AWQ6"/>
<reference evidence="3" key="2">
    <citation type="submission" date="2021-04" db="EMBL/GenBank/DDBJ databases">
        <authorList>
            <person name="Gilroy R."/>
        </authorList>
    </citation>
    <scope>NUCLEOTIDE SEQUENCE</scope>
    <source>
        <strain evidence="3">ChiGjej4B4-12881</strain>
    </source>
</reference>
<name>A0A9D2AWQ6_9FIRM</name>
<evidence type="ECO:0000313" key="4">
    <source>
        <dbReference type="Proteomes" id="UP000886780"/>
    </source>
</evidence>
<dbReference type="GO" id="GO:0016787">
    <property type="term" value="F:hydrolase activity"/>
    <property type="evidence" value="ECO:0007669"/>
    <property type="project" value="UniProtKB-KW"/>
</dbReference>
<dbReference type="PANTHER" id="PTHR48081:SF13">
    <property type="entry name" value="ALPHA_BETA HYDROLASE"/>
    <property type="match status" value="1"/>
</dbReference>